<evidence type="ECO:0000256" key="7">
    <source>
        <dbReference type="ARBA" id="ARBA00023122"/>
    </source>
</evidence>
<dbReference type="CDD" id="cd04590">
    <property type="entry name" value="CBS_pair_CorC_HlyC_assoc"/>
    <property type="match status" value="1"/>
</dbReference>
<keyword evidence="15" id="KW-1185">Reference proteome</keyword>
<comment type="caution">
    <text evidence="14">The sequence shown here is derived from an EMBL/GenBank/DDBJ whole genome shotgun (WGS) entry which is preliminary data.</text>
</comment>
<keyword evidence="3" id="KW-1003">Cell membrane</keyword>
<dbReference type="Pfam" id="PF00571">
    <property type="entry name" value="CBS"/>
    <property type="match status" value="2"/>
</dbReference>
<comment type="subcellular location">
    <subcellularLocation>
        <location evidence="1">Cell membrane</location>
        <topology evidence="1">Multi-pass membrane protein</topology>
    </subcellularLocation>
</comment>
<feature type="transmembrane region" description="Helical" evidence="11">
    <location>
        <begin position="104"/>
        <end position="127"/>
    </location>
</feature>
<dbReference type="PANTHER" id="PTHR43099:SF2">
    <property type="entry name" value="UPF0053 PROTEIN YRKA"/>
    <property type="match status" value="1"/>
</dbReference>
<comment type="similarity">
    <text evidence="2">Belongs to the UPF0053 family. Hemolysin C subfamily.</text>
</comment>
<keyword evidence="6 10" id="KW-1133">Transmembrane helix</keyword>
<dbReference type="SMART" id="SM01091">
    <property type="entry name" value="CorC_HlyC"/>
    <property type="match status" value="1"/>
</dbReference>
<feature type="transmembrane region" description="Helical" evidence="11">
    <location>
        <begin position="147"/>
        <end position="166"/>
    </location>
</feature>
<keyword evidence="4 10" id="KW-0812">Transmembrane</keyword>
<dbReference type="Gene3D" id="3.30.465.10">
    <property type="match status" value="1"/>
</dbReference>
<dbReference type="SMART" id="SM00116">
    <property type="entry name" value="CBS"/>
    <property type="match status" value="2"/>
</dbReference>
<dbReference type="Pfam" id="PF03471">
    <property type="entry name" value="CorC_HlyC"/>
    <property type="match status" value="1"/>
</dbReference>
<dbReference type="InterPro" id="IPR016169">
    <property type="entry name" value="FAD-bd_PCMH_sub2"/>
</dbReference>
<evidence type="ECO:0000256" key="10">
    <source>
        <dbReference type="PROSITE-ProRule" id="PRU01193"/>
    </source>
</evidence>
<feature type="transmembrane region" description="Helical" evidence="11">
    <location>
        <begin position="12"/>
        <end position="37"/>
    </location>
</feature>
<dbReference type="Pfam" id="PF01595">
    <property type="entry name" value="CNNM"/>
    <property type="match status" value="1"/>
</dbReference>
<evidence type="ECO:0000256" key="9">
    <source>
        <dbReference type="PROSITE-ProRule" id="PRU00703"/>
    </source>
</evidence>
<evidence type="ECO:0000256" key="4">
    <source>
        <dbReference type="ARBA" id="ARBA00022692"/>
    </source>
</evidence>
<dbReference type="PANTHER" id="PTHR43099">
    <property type="entry name" value="UPF0053 PROTEIN YRKA"/>
    <property type="match status" value="1"/>
</dbReference>
<dbReference type="SUPFAM" id="SSF56176">
    <property type="entry name" value="FAD-binding/transporter-associated domain-like"/>
    <property type="match status" value="1"/>
</dbReference>
<evidence type="ECO:0000256" key="3">
    <source>
        <dbReference type="ARBA" id="ARBA00022475"/>
    </source>
</evidence>
<evidence type="ECO:0000313" key="14">
    <source>
        <dbReference type="EMBL" id="MET2832598.1"/>
    </source>
</evidence>
<dbReference type="PROSITE" id="PS51846">
    <property type="entry name" value="CNNM"/>
    <property type="match status" value="1"/>
</dbReference>
<accession>A0ABV2DSG5</accession>
<keyword evidence="7 9" id="KW-0129">CBS domain</keyword>
<protein>
    <submittedName>
        <fullName evidence="14">Hemolysin family protein</fullName>
    </submittedName>
</protein>
<dbReference type="InterPro" id="IPR044751">
    <property type="entry name" value="Ion_transp-like_CBS"/>
</dbReference>
<evidence type="ECO:0000256" key="1">
    <source>
        <dbReference type="ARBA" id="ARBA00004651"/>
    </source>
</evidence>
<keyword evidence="5" id="KW-0677">Repeat</keyword>
<dbReference type="InterPro" id="IPR002550">
    <property type="entry name" value="CNNM"/>
</dbReference>
<gene>
    <name evidence="14" type="ORF">ABVQ20_37315</name>
</gene>
<dbReference type="Proteomes" id="UP001548832">
    <property type="component" value="Unassembled WGS sequence"/>
</dbReference>
<evidence type="ECO:0000256" key="5">
    <source>
        <dbReference type="ARBA" id="ARBA00022737"/>
    </source>
</evidence>
<dbReference type="Gene3D" id="3.10.580.10">
    <property type="entry name" value="CBS-domain"/>
    <property type="match status" value="1"/>
</dbReference>
<dbReference type="RefSeq" id="WP_354464818.1">
    <property type="nucleotide sequence ID" value="NZ_JBEWSZ010000011.1"/>
</dbReference>
<sequence length="447" mass="48575">MSSIDGSIYDLLGILAVFALVAANGFFVAAEFSLVAVRRSRVIELVNTGRLNANALKRAVDNLDANLAATQLGITISSLALGWVGEPALAHLIEPLLNALPGSLATVGSHTIAVVISFIIITALHIVLGELAPKSLALQRSEGTALWVVRPLGLFLFLLRPAIIGLNRLGNLVLRLCGLRPGTGEESLHSPEELKLLVAASQEAGLLHQAQQELVERVFNIGDRRIADIMTPRRDVDWIDADDSMEEMLRTIRDCRHEQLLVGRGGIDEPLGMILKKDLLDQVLHGHAVDPMAVIREPVIVHEGTPIFRVLDQFKKAPVRLAIVIDEYGSLEGIVTQTDLLEAIAGDLPDMEGEDPDIVEREDGSLLVDGMMLAHDAFARLGFRLGSADGDFHTIAGFALFQLGHLPEAGEHFAYEGWRFEILDMDGRRIDKLLVRREAATSTAAAI</sequence>
<evidence type="ECO:0000256" key="6">
    <source>
        <dbReference type="ARBA" id="ARBA00022989"/>
    </source>
</evidence>
<keyword evidence="8 10" id="KW-0472">Membrane</keyword>
<reference evidence="14 15" key="1">
    <citation type="submission" date="2024-06" db="EMBL/GenBank/DDBJ databases">
        <authorList>
            <person name="Kim D.-U."/>
        </authorList>
    </citation>
    <scope>NUCLEOTIDE SEQUENCE [LARGE SCALE GENOMIC DNA]</scope>
    <source>
        <strain evidence="14 15">KACC15460</strain>
    </source>
</reference>
<evidence type="ECO:0000313" key="15">
    <source>
        <dbReference type="Proteomes" id="UP001548832"/>
    </source>
</evidence>
<dbReference type="InterPro" id="IPR000644">
    <property type="entry name" value="CBS_dom"/>
</dbReference>
<feature type="domain" description="CBS" evidence="12">
    <location>
        <begin position="294"/>
        <end position="351"/>
    </location>
</feature>
<organism evidence="14 15">
    <name type="scientific">Mesorhizobium shangrilense</name>
    <dbReference type="NCBI Taxonomy" id="460060"/>
    <lineage>
        <taxon>Bacteria</taxon>
        <taxon>Pseudomonadati</taxon>
        <taxon>Pseudomonadota</taxon>
        <taxon>Alphaproteobacteria</taxon>
        <taxon>Hyphomicrobiales</taxon>
        <taxon>Phyllobacteriaceae</taxon>
        <taxon>Mesorhizobium</taxon>
    </lineage>
</organism>
<feature type="domain" description="CBS" evidence="12">
    <location>
        <begin position="230"/>
        <end position="289"/>
    </location>
</feature>
<proteinExistence type="inferred from homology"/>
<dbReference type="InterPro" id="IPR051676">
    <property type="entry name" value="UPF0053_domain"/>
</dbReference>
<evidence type="ECO:0000256" key="2">
    <source>
        <dbReference type="ARBA" id="ARBA00006446"/>
    </source>
</evidence>
<dbReference type="InterPro" id="IPR005170">
    <property type="entry name" value="Transptr-assoc_dom"/>
</dbReference>
<name>A0ABV2DSG5_9HYPH</name>
<feature type="domain" description="CNNM transmembrane" evidence="13">
    <location>
        <begin position="6"/>
        <end position="211"/>
    </location>
</feature>
<evidence type="ECO:0000259" key="13">
    <source>
        <dbReference type="PROSITE" id="PS51846"/>
    </source>
</evidence>
<dbReference type="InterPro" id="IPR046342">
    <property type="entry name" value="CBS_dom_sf"/>
</dbReference>
<evidence type="ECO:0000259" key="12">
    <source>
        <dbReference type="PROSITE" id="PS51371"/>
    </source>
</evidence>
<evidence type="ECO:0000256" key="8">
    <source>
        <dbReference type="ARBA" id="ARBA00023136"/>
    </source>
</evidence>
<dbReference type="InterPro" id="IPR036318">
    <property type="entry name" value="FAD-bd_PCMH-like_sf"/>
</dbReference>
<dbReference type="PROSITE" id="PS51371">
    <property type="entry name" value="CBS"/>
    <property type="match status" value="2"/>
</dbReference>
<dbReference type="EMBL" id="JBEWSZ010000011">
    <property type="protein sequence ID" value="MET2832598.1"/>
    <property type="molecule type" value="Genomic_DNA"/>
</dbReference>
<evidence type="ECO:0000256" key="11">
    <source>
        <dbReference type="SAM" id="Phobius"/>
    </source>
</evidence>
<dbReference type="SUPFAM" id="SSF54631">
    <property type="entry name" value="CBS-domain pair"/>
    <property type="match status" value="1"/>
</dbReference>